<proteinExistence type="predicted"/>
<protein>
    <submittedName>
        <fullName evidence="1">Uncharacterized protein</fullName>
    </submittedName>
</protein>
<comment type="caution">
    <text evidence="1">The sequence shown here is derived from an EMBL/GenBank/DDBJ whole genome shotgun (WGS) entry which is preliminary data.</text>
</comment>
<gene>
    <name evidence="1" type="ORF">LIER_39372</name>
</gene>
<evidence type="ECO:0000313" key="1">
    <source>
        <dbReference type="EMBL" id="GAA0162216.1"/>
    </source>
</evidence>
<organism evidence="1 2">
    <name type="scientific">Lithospermum erythrorhizon</name>
    <name type="common">Purple gromwell</name>
    <name type="synonym">Lithospermum officinale var. erythrorhizon</name>
    <dbReference type="NCBI Taxonomy" id="34254"/>
    <lineage>
        <taxon>Eukaryota</taxon>
        <taxon>Viridiplantae</taxon>
        <taxon>Streptophyta</taxon>
        <taxon>Embryophyta</taxon>
        <taxon>Tracheophyta</taxon>
        <taxon>Spermatophyta</taxon>
        <taxon>Magnoliopsida</taxon>
        <taxon>eudicotyledons</taxon>
        <taxon>Gunneridae</taxon>
        <taxon>Pentapetalae</taxon>
        <taxon>asterids</taxon>
        <taxon>lamiids</taxon>
        <taxon>Boraginales</taxon>
        <taxon>Boraginaceae</taxon>
        <taxon>Boraginoideae</taxon>
        <taxon>Lithospermeae</taxon>
        <taxon>Lithospermum</taxon>
    </lineage>
</organism>
<dbReference type="EMBL" id="BAABME010021046">
    <property type="protein sequence ID" value="GAA0162216.1"/>
    <property type="molecule type" value="Genomic_DNA"/>
</dbReference>
<reference evidence="1 2" key="1">
    <citation type="submission" date="2024-01" db="EMBL/GenBank/DDBJ databases">
        <title>The complete chloroplast genome sequence of Lithospermum erythrorhizon: insights into the phylogenetic relationship among Boraginaceae species and the maternal lineages of purple gromwells.</title>
        <authorList>
            <person name="Okada T."/>
            <person name="Watanabe K."/>
        </authorList>
    </citation>
    <scope>NUCLEOTIDE SEQUENCE [LARGE SCALE GENOMIC DNA]</scope>
</reference>
<dbReference type="Proteomes" id="UP001454036">
    <property type="component" value="Unassembled WGS sequence"/>
</dbReference>
<name>A0AAV3QGU7_LITER</name>
<sequence>MSPLATGSGFRRPWGVVALPESAFDDVLDKKLQLEVEKWSEIDSSLAGMGSCGCPAGNGVGLVAPQSGYVVALSYETEVVSHGVGDDRTQVVSKCSTVSPVVRSQVGGGSIGAALVAPQTADDVQTAP</sequence>
<evidence type="ECO:0000313" key="2">
    <source>
        <dbReference type="Proteomes" id="UP001454036"/>
    </source>
</evidence>
<dbReference type="AlphaFoldDB" id="A0AAV3QGU7"/>
<keyword evidence="2" id="KW-1185">Reference proteome</keyword>
<accession>A0AAV3QGU7</accession>